<dbReference type="GO" id="GO:0016567">
    <property type="term" value="P:protein ubiquitination"/>
    <property type="evidence" value="ECO:0007669"/>
    <property type="project" value="InterPro"/>
</dbReference>
<keyword evidence="1" id="KW-0479">Metal-binding</keyword>
<evidence type="ECO:0000256" key="2">
    <source>
        <dbReference type="SAM" id="MobiDB-lite"/>
    </source>
</evidence>
<dbReference type="Proteomes" id="UP000785679">
    <property type="component" value="Unassembled WGS sequence"/>
</dbReference>
<dbReference type="PROSITE" id="PS50089">
    <property type="entry name" value="ZF_RING_2"/>
    <property type="match status" value="1"/>
</dbReference>
<evidence type="ECO:0000256" key="1">
    <source>
        <dbReference type="PROSITE-ProRule" id="PRU00175"/>
    </source>
</evidence>
<comment type="caution">
    <text evidence="4">The sequence shown here is derived from an EMBL/GenBank/DDBJ whole genome shotgun (WGS) entry which is preliminary data.</text>
</comment>
<dbReference type="SMART" id="SM00184">
    <property type="entry name" value="RING"/>
    <property type="match status" value="1"/>
</dbReference>
<dbReference type="InterPro" id="IPR013083">
    <property type="entry name" value="Znf_RING/FYVE/PHD"/>
</dbReference>
<keyword evidence="1" id="KW-0862">Zinc</keyword>
<dbReference type="InterPro" id="IPR001841">
    <property type="entry name" value="Znf_RING"/>
</dbReference>
<dbReference type="GO" id="GO:0004842">
    <property type="term" value="F:ubiquitin-protein transferase activity"/>
    <property type="evidence" value="ECO:0007669"/>
    <property type="project" value="InterPro"/>
</dbReference>
<dbReference type="EMBL" id="RRYP01001038">
    <property type="protein sequence ID" value="TNV86497.1"/>
    <property type="molecule type" value="Genomic_DNA"/>
</dbReference>
<dbReference type="Pfam" id="PF13639">
    <property type="entry name" value="zf-RING_2"/>
    <property type="match status" value="1"/>
</dbReference>
<dbReference type="SUPFAM" id="SSF57850">
    <property type="entry name" value="RING/U-box"/>
    <property type="match status" value="1"/>
</dbReference>
<feature type="domain" description="RING-type" evidence="3">
    <location>
        <begin position="294"/>
        <end position="336"/>
    </location>
</feature>
<name>A0A8J8P206_HALGN</name>
<organism evidence="4 5">
    <name type="scientific">Halteria grandinella</name>
    <dbReference type="NCBI Taxonomy" id="5974"/>
    <lineage>
        <taxon>Eukaryota</taxon>
        <taxon>Sar</taxon>
        <taxon>Alveolata</taxon>
        <taxon>Ciliophora</taxon>
        <taxon>Intramacronucleata</taxon>
        <taxon>Spirotrichea</taxon>
        <taxon>Stichotrichia</taxon>
        <taxon>Sporadotrichida</taxon>
        <taxon>Halteriidae</taxon>
        <taxon>Halteria</taxon>
    </lineage>
</organism>
<evidence type="ECO:0000313" key="4">
    <source>
        <dbReference type="EMBL" id="TNV86497.1"/>
    </source>
</evidence>
<feature type="compositionally biased region" description="Polar residues" evidence="2">
    <location>
        <begin position="34"/>
        <end position="57"/>
    </location>
</feature>
<dbReference type="CDD" id="cd16454">
    <property type="entry name" value="RING-H2_PA-TM-RING"/>
    <property type="match status" value="1"/>
</dbReference>
<feature type="compositionally biased region" description="Polar residues" evidence="2">
    <location>
        <begin position="13"/>
        <end position="25"/>
    </location>
</feature>
<evidence type="ECO:0000259" key="3">
    <source>
        <dbReference type="PROSITE" id="PS50089"/>
    </source>
</evidence>
<dbReference type="OrthoDB" id="1302410at2759"/>
<feature type="compositionally biased region" description="Basic and acidic residues" evidence="2">
    <location>
        <begin position="161"/>
        <end position="170"/>
    </location>
</feature>
<accession>A0A8J8P206</accession>
<evidence type="ECO:0000313" key="5">
    <source>
        <dbReference type="Proteomes" id="UP000785679"/>
    </source>
</evidence>
<gene>
    <name evidence="4" type="ORF">FGO68_gene16304</name>
</gene>
<feature type="compositionally biased region" description="Polar residues" evidence="2">
    <location>
        <begin position="84"/>
        <end position="102"/>
    </location>
</feature>
<sequence length="342" mass="38906">MRGQGVSYGIGPVQNNSGSVSQHSSVYKGPNPGNVYSANGRPSSRYQNNGSIQGASPQQPPPVYGFQQNPNPSLPLIGQPPLTNPSQKLSYNTSSQQDLPNSQLQAQLQAALAEVQKLKTANTQLRDIEEDNKRRILQQAQRIQKLEKEKQELIDKLKAKEKEEVKESTKSKRSTQRAGAGAADGENDEDIRALQIALHFEEQERQKRDRDLLMRMMLMGNLMAREENEEERALQRAIEESRRQQTNDPDNMTYEQLLELGDRMGKVSKGLTKEQRDRLPCKLWRPNVTKQKDCPICQENFTLQNRIKVLSECGHEYHDACINKWLEEEKVCPVCKKNVLNE</sequence>
<keyword evidence="1" id="KW-0863">Zinc-finger</keyword>
<feature type="region of interest" description="Disordered" evidence="2">
    <location>
        <begin position="161"/>
        <end position="188"/>
    </location>
</feature>
<dbReference type="InterPro" id="IPR033276">
    <property type="entry name" value="BB"/>
</dbReference>
<dbReference type="Gene3D" id="3.30.40.10">
    <property type="entry name" value="Zinc/RING finger domain, C3HC4 (zinc finger)"/>
    <property type="match status" value="1"/>
</dbReference>
<dbReference type="AlphaFoldDB" id="A0A8J8P206"/>
<reference evidence="4" key="1">
    <citation type="submission" date="2019-06" db="EMBL/GenBank/DDBJ databases">
        <authorList>
            <person name="Zheng W."/>
        </authorList>
    </citation>
    <scope>NUCLEOTIDE SEQUENCE</scope>
    <source>
        <strain evidence="4">QDHG01</strain>
    </source>
</reference>
<dbReference type="GO" id="GO:0046621">
    <property type="term" value="P:negative regulation of organ growth"/>
    <property type="evidence" value="ECO:0007669"/>
    <property type="project" value="InterPro"/>
</dbReference>
<proteinExistence type="predicted"/>
<dbReference type="PANTHER" id="PTHR46400:SF5">
    <property type="entry name" value="RING-TYPE DOMAIN-CONTAINING PROTEIN"/>
    <property type="match status" value="1"/>
</dbReference>
<protein>
    <recommendedName>
        <fullName evidence="3">RING-type domain-containing protein</fullName>
    </recommendedName>
</protein>
<keyword evidence="5" id="KW-1185">Reference proteome</keyword>
<feature type="region of interest" description="Disordered" evidence="2">
    <location>
        <begin position="1"/>
        <end position="103"/>
    </location>
</feature>
<dbReference type="PANTHER" id="PTHR46400">
    <property type="entry name" value="RING/U-BOX SUPERFAMILY PROTEIN"/>
    <property type="match status" value="1"/>
</dbReference>
<dbReference type="GO" id="GO:0008270">
    <property type="term" value="F:zinc ion binding"/>
    <property type="evidence" value="ECO:0007669"/>
    <property type="project" value="UniProtKB-KW"/>
</dbReference>